<gene>
    <name evidence="1" type="ORF">HINF_LOCUS18334</name>
    <name evidence="2" type="ORF">HINF_LOCUS2968</name>
</gene>
<accession>A0AA86P2E1</accession>
<evidence type="ECO:0000313" key="2">
    <source>
        <dbReference type="EMBL" id="CAL5974668.1"/>
    </source>
</evidence>
<dbReference type="EMBL" id="CAXDID020000005">
    <property type="protein sequence ID" value="CAL5974668.1"/>
    <property type="molecule type" value="Genomic_DNA"/>
</dbReference>
<keyword evidence="3" id="KW-1185">Reference proteome</keyword>
<evidence type="ECO:0000313" key="1">
    <source>
        <dbReference type="EMBL" id="CAI9930689.1"/>
    </source>
</evidence>
<dbReference type="EMBL" id="CATOUU010000464">
    <property type="protein sequence ID" value="CAI9930689.1"/>
    <property type="molecule type" value="Genomic_DNA"/>
</dbReference>
<proteinExistence type="predicted"/>
<comment type="caution">
    <text evidence="1">The sequence shown here is derived from an EMBL/GenBank/DDBJ whole genome shotgun (WGS) entry which is preliminary data.</text>
</comment>
<evidence type="ECO:0000313" key="3">
    <source>
        <dbReference type="Proteomes" id="UP001642409"/>
    </source>
</evidence>
<reference evidence="1" key="1">
    <citation type="submission" date="2023-06" db="EMBL/GenBank/DDBJ databases">
        <authorList>
            <person name="Kurt Z."/>
        </authorList>
    </citation>
    <scope>NUCLEOTIDE SEQUENCE</scope>
</reference>
<name>A0AA86P2E1_9EUKA</name>
<protein>
    <submittedName>
        <fullName evidence="2">Hypothetical_protein</fullName>
    </submittedName>
</protein>
<dbReference type="Proteomes" id="UP001642409">
    <property type="component" value="Unassembled WGS sequence"/>
</dbReference>
<reference evidence="2 3" key="2">
    <citation type="submission" date="2024-07" db="EMBL/GenBank/DDBJ databases">
        <authorList>
            <person name="Akdeniz Z."/>
        </authorList>
    </citation>
    <scope>NUCLEOTIDE SEQUENCE [LARGE SCALE GENOMIC DNA]</scope>
</reference>
<sequence length="1412" mass="148281">MLALASALHLQYRTAMVSSDTCLNYVFDRPTGAAVSISDSLSFKSAPCSKNVNVLFRQTNLAQQTFRVQLGVSMTASSNFSLFFQVAQPLTILDSSLDITFTDSALIQVQLVSFTQAPAVTISKSSFSVQTQNASLSSFSMINDNITQVAVNKSRFSVNLQATAFHGLGASSQQVVVLSSQFVFHVKSDSFAGLTDVVNTAQIDNSTFSFAVVSKTFQGLFGEVQGPSFVKSSQVGGSVQTTSGSGLVSVLSNTLLVQDLSFNLQLQAQQAVGGMVGTVKATGYAEFKDTKFNGLVDDNGAILSSVFILNNLGKSLINGASGVVTGSWLKVSDTLPANISVGSLNQISVSVIVPQAAGSSLFLYSATQNMNNTVISVSSQTLQIDASNQEFSIFQARRLFYNVTINGALAFSGTGANLFVGGLTGSVLNETLIKLVRLNLNLTCSTCAASLLLVGNSGLVTMNQVQVNGVVRANSGSTLLITQLQKVSGTQVTIEAMVFGQVPFGGLVNKSQAEIALTDSTINISVVNEQFAPAAAFIGRTEVGFKATFTNVQVSVRGIFSACGCLSGSCPDIQASLCDPKVYQVTASQFVDGSTISVNGAQKKQKCALSSDFNWNSTIINVVVDGLQLTDAAFSVFCNMTRFQNIQITGSIKVAGSSALQSSVASVLLAVASQDVVVQNVSISASIFSSQFVDTAAFVAVAQTSAVIINNATFTGVVDSTGVAGAFVSTISSGQVNIASALSYGFVRSNTTCGGLVGLIKSGSTLSTIGVQSNSSVSGSQYDGSFTPVPTSGTMVGSNLGTYKTDGMASVSSGIRNGCHCGAGSCPTQCATFSKTISVSDLQNKSQVLVNGQAITFFYGLGGTWDWNNSNVVFQNGFKNDVSFGAFDNYPLFRNIYITSTGTFSQSSSSAAYFGGLVAVTNMSVRVEQATVNINVQCSGSYSAAGFIGIATKPVVITYCQLNGQVKGNEVGGYIHSTDQNVAGNVQILNSVSDVVLQATGVCGLIARVGKSGNVLLANLSVKGQITGTVNVAVVASVSQSSTITITATTVDASITGTQITASFIGYSDINCVIKVISSTTNSKMNAQGSSDAGSVLGKVGLGSSITFTSVTSNAQGQFSNCPMNQASPVYVQDGVNCGKQIISFTKTLPYILRTGQNIPGASSYGDMYHYISIGTNGVQDYNNSVITAGNNAGGDELPDGKRQYSEFDWKINWFEGITLTGQRRLGGQKTDGGIFVPQTSTSGVTIISCISDVKIEESSTIYAGKVTYGGFIGYNCGPSKIINSTFSGYWYSSQCDSYRGGFILQNNADVKIINCTYQGYSRKGWGGCLINHLYVWNYRYIYNNKATCGVQNFQAKTNPYCNGNFQCGAEGWVYTGNQCANIQSLDPLILFSNQAQLPYIFEIKSFINQVC</sequence>
<organism evidence="1">
    <name type="scientific">Hexamita inflata</name>
    <dbReference type="NCBI Taxonomy" id="28002"/>
    <lineage>
        <taxon>Eukaryota</taxon>
        <taxon>Metamonada</taxon>
        <taxon>Diplomonadida</taxon>
        <taxon>Hexamitidae</taxon>
        <taxon>Hexamitinae</taxon>
        <taxon>Hexamita</taxon>
    </lineage>
</organism>